<name>A0ACD3A6L0_9AGAR</name>
<evidence type="ECO:0000313" key="2">
    <source>
        <dbReference type="Proteomes" id="UP000308600"/>
    </source>
</evidence>
<reference evidence="1 2" key="1">
    <citation type="journal article" date="2019" name="Nat. Ecol. Evol.">
        <title>Megaphylogeny resolves global patterns of mushroom evolution.</title>
        <authorList>
            <person name="Varga T."/>
            <person name="Krizsan K."/>
            <person name="Foldi C."/>
            <person name="Dima B."/>
            <person name="Sanchez-Garcia M."/>
            <person name="Sanchez-Ramirez S."/>
            <person name="Szollosi G.J."/>
            <person name="Szarkandi J.G."/>
            <person name="Papp V."/>
            <person name="Albert L."/>
            <person name="Andreopoulos W."/>
            <person name="Angelini C."/>
            <person name="Antonin V."/>
            <person name="Barry K.W."/>
            <person name="Bougher N.L."/>
            <person name="Buchanan P."/>
            <person name="Buyck B."/>
            <person name="Bense V."/>
            <person name="Catcheside P."/>
            <person name="Chovatia M."/>
            <person name="Cooper J."/>
            <person name="Damon W."/>
            <person name="Desjardin D."/>
            <person name="Finy P."/>
            <person name="Geml J."/>
            <person name="Haridas S."/>
            <person name="Hughes K."/>
            <person name="Justo A."/>
            <person name="Karasinski D."/>
            <person name="Kautmanova I."/>
            <person name="Kiss B."/>
            <person name="Kocsube S."/>
            <person name="Kotiranta H."/>
            <person name="LaButti K.M."/>
            <person name="Lechner B.E."/>
            <person name="Liimatainen K."/>
            <person name="Lipzen A."/>
            <person name="Lukacs Z."/>
            <person name="Mihaltcheva S."/>
            <person name="Morgado L.N."/>
            <person name="Niskanen T."/>
            <person name="Noordeloos M.E."/>
            <person name="Ohm R.A."/>
            <person name="Ortiz-Santana B."/>
            <person name="Ovrebo C."/>
            <person name="Racz N."/>
            <person name="Riley R."/>
            <person name="Savchenko A."/>
            <person name="Shiryaev A."/>
            <person name="Soop K."/>
            <person name="Spirin V."/>
            <person name="Szebenyi C."/>
            <person name="Tomsovsky M."/>
            <person name="Tulloss R.E."/>
            <person name="Uehling J."/>
            <person name="Grigoriev I.V."/>
            <person name="Vagvolgyi C."/>
            <person name="Papp T."/>
            <person name="Martin F.M."/>
            <person name="Miettinen O."/>
            <person name="Hibbett D.S."/>
            <person name="Nagy L.G."/>
        </authorList>
    </citation>
    <scope>NUCLEOTIDE SEQUENCE [LARGE SCALE GENOMIC DNA]</scope>
    <source>
        <strain evidence="1 2">NL-1719</strain>
    </source>
</reference>
<accession>A0ACD3A6L0</accession>
<keyword evidence="2" id="KW-1185">Reference proteome</keyword>
<sequence>MDPSSAPLPSATQLGSFGGPVLLAYLFNWGLHGILIVQIYNYYIAFPKDLLWCKILVYGVFLLESAQTIIVTRDAFDTFASGFGNPNELSGVHTSWFTVPVVGGVVGLIAKVFYSYRITILSRSYVTGAIVAVIALASSGAAITAGLLIRQAGSLMHLEQQGIFITTAIWLTGSAASDLVITAFMVYFLIRRDTGFRHTHLLVNKVLRVTIETNATTAIVATIGAILFIHLKDHDFHVTATASLTKLYANTLFVIFNDRIKIVGGRNTIETTDNHQMESFIWREPFNNEGNSAMEPRHPKRNVSLAFRSAGHGRPQQRTIDGITVRTDVYCDAIQMDRFQVRPTSFLGLTEILSK</sequence>
<dbReference type="EMBL" id="ML208668">
    <property type="protein sequence ID" value="TFK61360.1"/>
    <property type="molecule type" value="Genomic_DNA"/>
</dbReference>
<proteinExistence type="predicted"/>
<organism evidence="1 2">
    <name type="scientific">Pluteus cervinus</name>
    <dbReference type="NCBI Taxonomy" id="181527"/>
    <lineage>
        <taxon>Eukaryota</taxon>
        <taxon>Fungi</taxon>
        <taxon>Dikarya</taxon>
        <taxon>Basidiomycota</taxon>
        <taxon>Agaricomycotina</taxon>
        <taxon>Agaricomycetes</taxon>
        <taxon>Agaricomycetidae</taxon>
        <taxon>Agaricales</taxon>
        <taxon>Pluteineae</taxon>
        <taxon>Pluteaceae</taxon>
        <taxon>Pluteus</taxon>
    </lineage>
</organism>
<dbReference type="Proteomes" id="UP000308600">
    <property type="component" value="Unassembled WGS sequence"/>
</dbReference>
<evidence type="ECO:0000313" key="1">
    <source>
        <dbReference type="EMBL" id="TFK61360.1"/>
    </source>
</evidence>
<gene>
    <name evidence="1" type="ORF">BDN72DRAFT_828339</name>
</gene>
<protein>
    <submittedName>
        <fullName evidence="1">Uncharacterized protein</fullName>
    </submittedName>
</protein>